<dbReference type="InterPro" id="IPR025509">
    <property type="entry name" value="DUF4396"/>
</dbReference>
<dbReference type="Pfam" id="PF14342">
    <property type="entry name" value="DUF4396"/>
    <property type="match status" value="1"/>
</dbReference>
<feature type="transmembrane region" description="Helical" evidence="1">
    <location>
        <begin position="175"/>
        <end position="197"/>
    </location>
</feature>
<evidence type="ECO:0000313" key="3">
    <source>
        <dbReference type="EMBL" id="MCP3422902.1"/>
    </source>
</evidence>
<feature type="domain" description="DUF4396" evidence="2">
    <location>
        <begin position="22"/>
        <end position="153"/>
    </location>
</feature>
<proteinExistence type="predicted"/>
<name>A0ABT1KYS6_9ACTN</name>
<evidence type="ECO:0000256" key="1">
    <source>
        <dbReference type="SAM" id="Phobius"/>
    </source>
</evidence>
<feature type="transmembrane region" description="Helical" evidence="1">
    <location>
        <begin position="21"/>
        <end position="45"/>
    </location>
</feature>
<gene>
    <name evidence="3" type="ORF">NCI01_13945</name>
</gene>
<comment type="caution">
    <text evidence="3">The sequence shown here is derived from an EMBL/GenBank/DDBJ whole genome shotgun (WGS) entry which is preliminary data.</text>
</comment>
<accession>A0ABT1KYS6</accession>
<keyword evidence="1" id="KW-0812">Transmembrane</keyword>
<keyword evidence="1" id="KW-1133">Transmembrane helix</keyword>
<dbReference type="Proteomes" id="UP001204524">
    <property type="component" value="Unassembled WGS sequence"/>
</dbReference>
<keyword evidence="1" id="KW-0472">Membrane</keyword>
<keyword evidence="4" id="KW-1185">Reference proteome</keyword>
<evidence type="ECO:0000313" key="4">
    <source>
        <dbReference type="Proteomes" id="UP001204524"/>
    </source>
</evidence>
<organism evidence="3 4">
    <name type="scientific">Nocardioides pinisoli</name>
    <dbReference type="NCBI Taxonomy" id="2950279"/>
    <lineage>
        <taxon>Bacteria</taxon>
        <taxon>Bacillati</taxon>
        <taxon>Actinomycetota</taxon>
        <taxon>Actinomycetes</taxon>
        <taxon>Propionibacteriales</taxon>
        <taxon>Nocardioidaceae</taxon>
        <taxon>Nocardioides</taxon>
    </lineage>
</organism>
<reference evidence="3 4" key="1">
    <citation type="submission" date="2022-06" db="EMBL/GenBank/DDBJ databases">
        <authorList>
            <person name="So Y."/>
        </authorList>
    </citation>
    <scope>NUCLEOTIDE SEQUENCE [LARGE SCALE GENOMIC DNA]</scope>
    <source>
        <strain evidence="3 4">STR3</strain>
    </source>
</reference>
<feature type="transmembrane region" description="Helical" evidence="1">
    <location>
        <begin position="83"/>
        <end position="104"/>
    </location>
</feature>
<dbReference type="RefSeq" id="WP_254182088.1">
    <property type="nucleotide sequence ID" value="NZ_JANARS010000005.1"/>
</dbReference>
<protein>
    <submittedName>
        <fullName evidence="3">DUF4396 domain-containing protein</fullName>
    </submittedName>
</protein>
<feature type="transmembrane region" description="Helical" evidence="1">
    <location>
        <begin position="51"/>
        <end position="71"/>
    </location>
</feature>
<feature type="transmembrane region" description="Helical" evidence="1">
    <location>
        <begin position="124"/>
        <end position="143"/>
    </location>
</feature>
<evidence type="ECO:0000259" key="2">
    <source>
        <dbReference type="Pfam" id="PF14342"/>
    </source>
</evidence>
<dbReference type="EMBL" id="JANARS010000005">
    <property type="protein sequence ID" value="MCP3422902.1"/>
    <property type="molecule type" value="Genomic_DNA"/>
</dbReference>
<sequence length="220" mass="22538">MDHPHATHLEHDSHHDMGSTNAMAVSATLHCLTGCAIGEVLGLMIGTALGLGNLATIAIAVALAFLFGYALSTLPLLRAGLGLGAALAVVLAADTLSIATMELVDNLVMAAIPGAMEAGLVNPVFWLSMMLALTVAFFAAWPVNRYLLARGKGHALTHGFHGAEPEGARRFIPDLATSALVATIVAFMLGGLVVSIADELESPSEVEAPSDTGGHAAGVR</sequence>